<keyword evidence="1" id="KW-0812">Transmembrane</keyword>
<reference evidence="2" key="1">
    <citation type="submission" date="2010-07" db="EMBL/GenBank/DDBJ databases">
        <title>The complete genome of Methanosalsum zhilinae DSM 4017.</title>
        <authorList>
            <consortium name="US DOE Joint Genome Institute (JGI-PGF)"/>
            <person name="Lucas S."/>
            <person name="Copeland A."/>
            <person name="Lapidus A."/>
            <person name="Glavina del Rio T."/>
            <person name="Dalin E."/>
            <person name="Tice H."/>
            <person name="Bruce D."/>
            <person name="Goodwin L."/>
            <person name="Pitluck S."/>
            <person name="Kyrpides N."/>
            <person name="Mavromatis K."/>
            <person name="Ovchinnikova G."/>
            <person name="Daligault H."/>
            <person name="Detter J.C."/>
            <person name="Han C."/>
            <person name="Tapia R."/>
            <person name="Larimer F."/>
            <person name="Land M."/>
            <person name="Hauser L."/>
            <person name="Markowitz V."/>
            <person name="Cheng J.-F."/>
            <person name="Hugenholtz P."/>
            <person name="Woyke T."/>
            <person name="Wu D."/>
            <person name="Spring S."/>
            <person name="Schueler E."/>
            <person name="Brambilla E."/>
            <person name="Klenk H.-P."/>
            <person name="Eisen J.A."/>
        </authorList>
    </citation>
    <scope>NUCLEOTIDE SEQUENCE</scope>
    <source>
        <strain evidence="2">DSM 4017</strain>
    </source>
</reference>
<dbReference type="RefSeq" id="WP_013898781.1">
    <property type="nucleotide sequence ID" value="NC_015676.1"/>
</dbReference>
<dbReference type="NCBIfam" id="TIGR00304">
    <property type="entry name" value="TIGR00304 family membrane protein"/>
    <property type="match status" value="1"/>
</dbReference>
<dbReference type="AlphaFoldDB" id="F7XP52"/>
<dbReference type="GeneID" id="43327290"/>
<organism evidence="2 3">
    <name type="scientific">Methanosalsum zhilinae (strain DSM 4017 / NBRC 107636 / OCM 62 / WeN5)</name>
    <name type="common">Methanohalophilus zhilinae</name>
    <dbReference type="NCBI Taxonomy" id="679901"/>
    <lineage>
        <taxon>Archaea</taxon>
        <taxon>Methanobacteriati</taxon>
        <taxon>Methanobacteriota</taxon>
        <taxon>Stenosarchaea group</taxon>
        <taxon>Methanomicrobia</taxon>
        <taxon>Methanosarcinales</taxon>
        <taxon>Methanosarcinaceae</taxon>
        <taxon>Methanosalsum</taxon>
    </lineage>
</organism>
<proteinExistence type="predicted"/>
<keyword evidence="1" id="KW-1133">Transmembrane helix</keyword>
<keyword evidence="3" id="KW-1185">Reference proteome</keyword>
<name>F7XP52_METZD</name>
<gene>
    <name evidence="2" type="ordered locus">Mzhil_1505</name>
</gene>
<dbReference type="EMBL" id="CP002101">
    <property type="protein sequence ID" value="AEH61344.1"/>
    <property type="molecule type" value="Genomic_DNA"/>
</dbReference>
<feature type="transmembrane region" description="Helical" evidence="1">
    <location>
        <begin position="6"/>
        <end position="26"/>
    </location>
</feature>
<evidence type="ECO:0000313" key="2">
    <source>
        <dbReference type="EMBL" id="AEH61344.1"/>
    </source>
</evidence>
<evidence type="ECO:0000256" key="1">
    <source>
        <dbReference type="SAM" id="Phobius"/>
    </source>
</evidence>
<feature type="transmembrane region" description="Helical" evidence="1">
    <location>
        <begin position="92"/>
        <end position="112"/>
    </location>
</feature>
<keyword evidence="1" id="KW-0472">Membrane</keyword>
<dbReference type="STRING" id="679901.Mzhil_1505"/>
<dbReference type="Proteomes" id="UP000006622">
    <property type="component" value="Chromosome"/>
</dbReference>
<evidence type="ECO:0008006" key="4">
    <source>
        <dbReference type="Google" id="ProtNLM"/>
    </source>
</evidence>
<accession>F7XP52</accession>
<dbReference type="InterPro" id="IPR002849">
    <property type="entry name" value="DUF131"/>
</dbReference>
<dbReference type="KEGG" id="mzh:Mzhil_1505"/>
<protein>
    <recommendedName>
        <fullName evidence="4">TIGR00304 family protein</fullName>
    </recommendedName>
</protein>
<dbReference type="HOGENOM" id="CLU_149108_0_0_2"/>
<feature type="transmembrane region" description="Helical" evidence="1">
    <location>
        <begin position="69"/>
        <end position="86"/>
    </location>
</feature>
<sequence length="113" mass="13142" precursor="true">MIGALLIIIGFVLVFTGFLLIVFAGLQKNWHRDYDEHDVYRRYQQEYHDKRKYGSESNMEQKNNRENRSDLRGGGIIMIGPIPIIFGSDYQSAKILIMLAIILMIIALFIFMI</sequence>
<evidence type="ECO:0000313" key="3">
    <source>
        <dbReference type="Proteomes" id="UP000006622"/>
    </source>
</evidence>
<dbReference type="Pfam" id="PF01998">
    <property type="entry name" value="DUF131"/>
    <property type="match status" value="1"/>
</dbReference>